<protein>
    <submittedName>
        <fullName evidence="1">Uncharacterized protein</fullName>
    </submittedName>
</protein>
<name>A0A2G5CST1_AQUCA</name>
<keyword evidence="2" id="KW-1185">Reference proteome</keyword>
<dbReference type="OrthoDB" id="39591at2759"/>
<organism evidence="1 2">
    <name type="scientific">Aquilegia coerulea</name>
    <name type="common">Rocky mountain columbine</name>
    <dbReference type="NCBI Taxonomy" id="218851"/>
    <lineage>
        <taxon>Eukaryota</taxon>
        <taxon>Viridiplantae</taxon>
        <taxon>Streptophyta</taxon>
        <taxon>Embryophyta</taxon>
        <taxon>Tracheophyta</taxon>
        <taxon>Spermatophyta</taxon>
        <taxon>Magnoliopsida</taxon>
        <taxon>Ranunculales</taxon>
        <taxon>Ranunculaceae</taxon>
        <taxon>Thalictroideae</taxon>
        <taxon>Aquilegia</taxon>
    </lineage>
</organism>
<accession>A0A2G5CST1</accession>
<dbReference type="InParanoid" id="A0A2G5CST1"/>
<sequence length="77" mass="8676">MSALVASSEGRRRLVEMCQLERIPLTNLKTCLGSLFLKPHFLSFPKGSDGLGCGFKLQRPKFIVIKMDPLLRIEVDE</sequence>
<reference evidence="1 2" key="1">
    <citation type="submission" date="2017-09" db="EMBL/GenBank/DDBJ databases">
        <title>WGS assembly of Aquilegia coerulea Goldsmith.</title>
        <authorList>
            <person name="Hodges S."/>
            <person name="Kramer E."/>
            <person name="Nordborg M."/>
            <person name="Tomkins J."/>
            <person name="Borevitz J."/>
            <person name="Derieg N."/>
            <person name="Yan J."/>
            <person name="Mihaltcheva S."/>
            <person name="Hayes R.D."/>
            <person name="Rokhsar D."/>
        </authorList>
    </citation>
    <scope>NUCLEOTIDE SEQUENCE [LARGE SCALE GENOMIC DNA]</scope>
    <source>
        <strain evidence="2">cv. Goldsmith</strain>
    </source>
</reference>
<evidence type="ECO:0000313" key="1">
    <source>
        <dbReference type="EMBL" id="PIA33907.1"/>
    </source>
</evidence>
<dbReference type="AlphaFoldDB" id="A0A2G5CST1"/>
<dbReference type="Proteomes" id="UP000230069">
    <property type="component" value="Unassembled WGS sequence"/>
</dbReference>
<proteinExistence type="predicted"/>
<evidence type="ECO:0000313" key="2">
    <source>
        <dbReference type="Proteomes" id="UP000230069"/>
    </source>
</evidence>
<dbReference type="EMBL" id="KZ305056">
    <property type="protein sequence ID" value="PIA33907.1"/>
    <property type="molecule type" value="Genomic_DNA"/>
</dbReference>
<gene>
    <name evidence="1" type="ORF">AQUCO_03900039v1</name>
</gene>